<evidence type="ECO:0000313" key="2">
    <source>
        <dbReference type="EMBL" id="PWA56459.1"/>
    </source>
</evidence>
<dbReference type="Proteomes" id="UP000245207">
    <property type="component" value="Unassembled WGS sequence"/>
</dbReference>
<organism evidence="2 3">
    <name type="scientific">Artemisia annua</name>
    <name type="common">Sweet wormwood</name>
    <dbReference type="NCBI Taxonomy" id="35608"/>
    <lineage>
        <taxon>Eukaryota</taxon>
        <taxon>Viridiplantae</taxon>
        <taxon>Streptophyta</taxon>
        <taxon>Embryophyta</taxon>
        <taxon>Tracheophyta</taxon>
        <taxon>Spermatophyta</taxon>
        <taxon>Magnoliopsida</taxon>
        <taxon>eudicotyledons</taxon>
        <taxon>Gunneridae</taxon>
        <taxon>Pentapetalae</taxon>
        <taxon>asterids</taxon>
        <taxon>campanulids</taxon>
        <taxon>Asterales</taxon>
        <taxon>Asteraceae</taxon>
        <taxon>Asteroideae</taxon>
        <taxon>Anthemideae</taxon>
        <taxon>Artemisiinae</taxon>
        <taxon>Artemisia</taxon>
    </lineage>
</organism>
<dbReference type="InterPro" id="IPR010605">
    <property type="entry name" value="DUF1191"/>
</dbReference>
<dbReference type="AlphaFoldDB" id="A0A2U1M5F1"/>
<dbReference type="Pfam" id="PF06697">
    <property type="entry name" value="DUF1191"/>
    <property type="match status" value="1"/>
</dbReference>
<protein>
    <submittedName>
        <fullName evidence="2">Uncharacterized protein</fullName>
    </submittedName>
</protein>
<dbReference type="GO" id="GO:0016020">
    <property type="term" value="C:membrane"/>
    <property type="evidence" value="ECO:0007669"/>
    <property type="project" value="TreeGrafter"/>
</dbReference>
<keyword evidence="3" id="KW-1185">Reference proteome</keyword>
<dbReference type="PANTHER" id="PTHR33512:SF34">
    <property type="entry name" value="MALECTIN-LIKE DOMAIN-CONTAINING PROTEIN"/>
    <property type="match status" value="1"/>
</dbReference>
<dbReference type="EMBL" id="PKPP01006449">
    <property type="protein sequence ID" value="PWA56459.1"/>
    <property type="molecule type" value="Genomic_DNA"/>
</dbReference>
<dbReference type="PANTHER" id="PTHR33512">
    <property type="entry name" value="PROTEIN, PUTATIVE (DUF1191)-RELATED"/>
    <property type="match status" value="1"/>
</dbReference>
<sequence length="510" mass="55465">MDGGQTPSKEAEKYGNVPSNLTGTNIAALRLRSGSLRRRGYSKYNEFSIPKGVVGYVYLSNVVGLLVYNASDVYAKELQELDVRVSGYPFVVKFKDLKDDLPHGSLPKCVFFDLFGGVEFEKLVNGSVCVSVNQVGKMRNAAESGVPLAVAAVGRAKVPVAMGTRTKPILENEFTTSEIGFSVVGIKKPKAKWSPHQKLQQTCDTYFLNLPSPSTNWVDAVDGRMMGTGRQLQKSKRKPVSLKRVEVDVKSGTPVVYSKYAGIGVELNGAKRLNNYSQSADDAAPSRVSRSDTNCGRTGVNMEGNNIPFGSSVATDHTQSLRQVLGIFWERELSPWRLAIAYSHASEFVKLVHLCLWFEVLIADAEENLGESEKALEQLKVTEGNTVAVGQRIDLSGTPVVYSKYAGIEVELNGAKRLNNYSQSADDAAPSRVSRSDTNCGRTSTDSQGVNMEGNNIPFGSSVATDYTQSLRQAYPSALTTVSKIQMHIPADSVVFSKGARKDKVTTFVP</sequence>
<accession>A0A2U1M5F1</accession>
<feature type="compositionally biased region" description="Polar residues" evidence="1">
    <location>
        <begin position="436"/>
        <end position="455"/>
    </location>
</feature>
<feature type="region of interest" description="Disordered" evidence="1">
    <location>
        <begin position="423"/>
        <end position="455"/>
    </location>
</feature>
<proteinExistence type="predicted"/>
<dbReference type="STRING" id="35608.A0A2U1M5F1"/>
<evidence type="ECO:0000313" key="3">
    <source>
        <dbReference type="Proteomes" id="UP000245207"/>
    </source>
</evidence>
<name>A0A2U1M5F1_ARTAN</name>
<reference evidence="2 3" key="1">
    <citation type="journal article" date="2018" name="Mol. Plant">
        <title>The genome of Artemisia annua provides insight into the evolution of Asteraceae family and artemisinin biosynthesis.</title>
        <authorList>
            <person name="Shen Q."/>
            <person name="Zhang L."/>
            <person name="Liao Z."/>
            <person name="Wang S."/>
            <person name="Yan T."/>
            <person name="Shi P."/>
            <person name="Liu M."/>
            <person name="Fu X."/>
            <person name="Pan Q."/>
            <person name="Wang Y."/>
            <person name="Lv Z."/>
            <person name="Lu X."/>
            <person name="Zhang F."/>
            <person name="Jiang W."/>
            <person name="Ma Y."/>
            <person name="Chen M."/>
            <person name="Hao X."/>
            <person name="Li L."/>
            <person name="Tang Y."/>
            <person name="Lv G."/>
            <person name="Zhou Y."/>
            <person name="Sun X."/>
            <person name="Brodelius P.E."/>
            <person name="Rose J.K.C."/>
            <person name="Tang K."/>
        </authorList>
    </citation>
    <scope>NUCLEOTIDE SEQUENCE [LARGE SCALE GENOMIC DNA]</scope>
    <source>
        <strain evidence="3">cv. Huhao1</strain>
        <tissue evidence="2">Leaf</tissue>
    </source>
</reference>
<comment type="caution">
    <text evidence="2">The sequence shown here is derived from an EMBL/GenBank/DDBJ whole genome shotgun (WGS) entry which is preliminary data.</text>
</comment>
<dbReference type="OrthoDB" id="1925347at2759"/>
<evidence type="ECO:0000256" key="1">
    <source>
        <dbReference type="SAM" id="MobiDB-lite"/>
    </source>
</evidence>
<gene>
    <name evidence="2" type="ORF">CTI12_AA418540</name>
</gene>